<dbReference type="InterPro" id="IPR011009">
    <property type="entry name" value="Kinase-like_dom_sf"/>
</dbReference>
<name>A0A179D708_9BACT</name>
<dbReference type="EMBL" id="LWLG01000001">
    <property type="protein sequence ID" value="OAQ21827.1"/>
    <property type="molecule type" value="Genomic_DNA"/>
</dbReference>
<dbReference type="AlphaFoldDB" id="A0A179D708"/>
<dbReference type="Proteomes" id="UP000078390">
    <property type="component" value="Unassembled WGS sequence"/>
</dbReference>
<proteinExistence type="predicted"/>
<comment type="caution">
    <text evidence="1">The sequence shown here is derived from an EMBL/GenBank/DDBJ whole genome shotgun (WGS) entry which is preliminary data.</text>
</comment>
<sequence length="242" mass="28570">MLILFPETGSLKISQKGSSGERFFKWRSYRLFTSGSKEIIPVLQAFLSRPAESRVLKSGPKLGSFEYRTGERKFFIKVRYGNFFTPLLELFRTPWALRILDRYKRFEASGLSTLIPLGGWVAVKPWDKFYSGLCFEYLPWEYKASFICRHFKERGREILLLLVQYLYRMHEEGFTIRDPKLSNFFVLGKKVILVDLDSLRHFSRPVEFARRIRDLEVLARSLGRVGWENPEKLVRDLYFALL</sequence>
<reference evidence="1 2" key="1">
    <citation type="submission" date="2016-04" db="EMBL/GenBank/DDBJ databases">
        <title>Genome analysis of Thermosulfurimonas dismutans, the first thermophilic sulfur-disproportionating bacterium of the phylum Thermodesulfobacteria.</title>
        <authorList>
            <person name="Mardanov A.V."/>
            <person name="Beletsky A.V."/>
            <person name="Kadnikov V.V."/>
            <person name="Slobodkin A.I."/>
            <person name="Ravin N.V."/>
        </authorList>
    </citation>
    <scope>NUCLEOTIDE SEQUENCE [LARGE SCALE GENOMIC DNA]</scope>
    <source>
        <strain evidence="1 2">S95</strain>
    </source>
</reference>
<dbReference type="SUPFAM" id="SSF56112">
    <property type="entry name" value="Protein kinase-like (PK-like)"/>
    <property type="match status" value="1"/>
</dbReference>
<dbReference type="OrthoDB" id="9788659at2"/>
<protein>
    <recommendedName>
        <fullName evidence="3">Protein kinase domain-containing protein</fullName>
    </recommendedName>
</protein>
<evidence type="ECO:0008006" key="3">
    <source>
        <dbReference type="Google" id="ProtNLM"/>
    </source>
</evidence>
<organism evidence="1 2">
    <name type="scientific">Thermosulfurimonas dismutans</name>
    <dbReference type="NCBI Taxonomy" id="999894"/>
    <lineage>
        <taxon>Bacteria</taxon>
        <taxon>Pseudomonadati</taxon>
        <taxon>Thermodesulfobacteriota</taxon>
        <taxon>Thermodesulfobacteria</taxon>
        <taxon>Thermodesulfobacteriales</taxon>
        <taxon>Thermodesulfobacteriaceae</taxon>
        <taxon>Thermosulfurimonas</taxon>
    </lineage>
</organism>
<evidence type="ECO:0000313" key="1">
    <source>
        <dbReference type="EMBL" id="OAQ21827.1"/>
    </source>
</evidence>
<gene>
    <name evidence="1" type="ORF">TDIS_0345</name>
</gene>
<accession>A0A179D708</accession>
<keyword evidence="2" id="KW-1185">Reference proteome</keyword>
<dbReference type="STRING" id="999894.TDIS_0345"/>
<evidence type="ECO:0000313" key="2">
    <source>
        <dbReference type="Proteomes" id="UP000078390"/>
    </source>
</evidence>